<accession>A0AAW2Z848</accession>
<evidence type="ECO:0000256" key="2">
    <source>
        <dbReference type="ARBA" id="ARBA00023125"/>
    </source>
</evidence>
<dbReference type="Pfam" id="PF13921">
    <property type="entry name" value="Myb_DNA-bind_6"/>
    <property type="match status" value="1"/>
</dbReference>
<dbReference type="GO" id="GO:0019185">
    <property type="term" value="C:snRNA-activating protein complex"/>
    <property type="evidence" value="ECO:0007669"/>
    <property type="project" value="TreeGrafter"/>
</dbReference>
<dbReference type="EMBL" id="JAOPGA020001078">
    <property type="protein sequence ID" value="KAL0484866.1"/>
    <property type="molecule type" value="Genomic_DNA"/>
</dbReference>
<evidence type="ECO:0000313" key="7">
    <source>
        <dbReference type="EMBL" id="KAL0484866.1"/>
    </source>
</evidence>
<name>A0AAW2Z848_9EUKA</name>
<evidence type="ECO:0000256" key="3">
    <source>
        <dbReference type="ARBA" id="ARBA00023163"/>
    </source>
</evidence>
<dbReference type="GO" id="GO:0000978">
    <property type="term" value="F:RNA polymerase II cis-regulatory region sequence-specific DNA binding"/>
    <property type="evidence" value="ECO:0007669"/>
    <property type="project" value="TreeGrafter"/>
</dbReference>
<dbReference type="InterPro" id="IPR051575">
    <property type="entry name" value="Myb-like_DNA-bd"/>
</dbReference>
<dbReference type="PROSITE" id="PS51294">
    <property type="entry name" value="HTH_MYB"/>
    <property type="match status" value="2"/>
</dbReference>
<feature type="domain" description="HTH myb-type" evidence="6">
    <location>
        <begin position="23"/>
        <end position="73"/>
    </location>
</feature>
<keyword evidence="4" id="KW-0539">Nucleus</keyword>
<dbReference type="Proteomes" id="UP001431209">
    <property type="component" value="Unassembled WGS sequence"/>
</dbReference>
<gene>
    <name evidence="7" type="ORF">AKO1_003592</name>
</gene>
<dbReference type="InterPro" id="IPR017930">
    <property type="entry name" value="Myb_dom"/>
</dbReference>
<evidence type="ECO:0000256" key="1">
    <source>
        <dbReference type="ARBA" id="ARBA00023015"/>
    </source>
</evidence>
<comment type="caution">
    <text evidence="7">The sequence shown here is derived from an EMBL/GenBank/DDBJ whole genome shotgun (WGS) entry which is preliminary data.</text>
</comment>
<dbReference type="GO" id="GO:0001006">
    <property type="term" value="F:RNA polymerase III type 3 promoter sequence-specific DNA binding"/>
    <property type="evidence" value="ECO:0007669"/>
    <property type="project" value="TreeGrafter"/>
</dbReference>
<dbReference type="GO" id="GO:0042795">
    <property type="term" value="P:snRNA transcription by RNA polymerase II"/>
    <property type="evidence" value="ECO:0007669"/>
    <property type="project" value="TreeGrafter"/>
</dbReference>
<keyword evidence="1" id="KW-0805">Transcription regulation</keyword>
<dbReference type="SMART" id="SM00717">
    <property type="entry name" value="SANT"/>
    <property type="match status" value="2"/>
</dbReference>
<dbReference type="SUPFAM" id="SSF46689">
    <property type="entry name" value="Homeodomain-like"/>
    <property type="match status" value="2"/>
</dbReference>
<sequence>MKLPPLKRTIKNTISVLPAGTQKPKRKCTRWTKEEDQKLIVAVDKFEMKWVDIAGFVGTKNPDQCNQHWHRVLDPNISKEKWTEEEEEKLINLVEESGESSWKDVSRGMQNRTDLQCRHKWIQLKKERSKKEKHEESCDYNTVYIQEATQLYHVPQQEILDANQSIFPYIAPHQECYTAFIPQYEQTYLSTHHYHPGFALTTNPHFFPSRCDTYTGENIRYNPAPQEFLPSNLYVEMPQIDFGCDDSFCKDIPDVQFNPSPVDELFDYVDLSEFLNEE</sequence>
<proteinExistence type="predicted"/>
<feature type="domain" description="Myb-like" evidence="5">
    <location>
        <begin position="74"/>
        <end position="125"/>
    </location>
</feature>
<organism evidence="7 8">
    <name type="scientific">Acrasis kona</name>
    <dbReference type="NCBI Taxonomy" id="1008807"/>
    <lineage>
        <taxon>Eukaryota</taxon>
        <taxon>Discoba</taxon>
        <taxon>Heterolobosea</taxon>
        <taxon>Tetramitia</taxon>
        <taxon>Eutetramitia</taxon>
        <taxon>Acrasidae</taxon>
        <taxon>Acrasis</taxon>
    </lineage>
</organism>
<dbReference type="InterPro" id="IPR001005">
    <property type="entry name" value="SANT/Myb"/>
</dbReference>
<keyword evidence="3" id="KW-0804">Transcription</keyword>
<feature type="domain" description="Myb-like" evidence="5">
    <location>
        <begin position="23"/>
        <end position="73"/>
    </location>
</feature>
<dbReference type="InterPro" id="IPR009057">
    <property type="entry name" value="Homeodomain-like_sf"/>
</dbReference>
<evidence type="ECO:0000256" key="4">
    <source>
        <dbReference type="ARBA" id="ARBA00023242"/>
    </source>
</evidence>
<reference evidence="7 8" key="1">
    <citation type="submission" date="2024-03" db="EMBL/GenBank/DDBJ databases">
        <title>The Acrasis kona genome and developmental transcriptomes reveal deep origins of eukaryotic multicellular pathways.</title>
        <authorList>
            <person name="Sheikh S."/>
            <person name="Fu C.-J."/>
            <person name="Brown M.W."/>
            <person name="Baldauf S.L."/>
        </authorList>
    </citation>
    <scope>NUCLEOTIDE SEQUENCE [LARGE SCALE GENOMIC DNA]</scope>
    <source>
        <strain evidence="7 8">ATCC MYA-3509</strain>
    </source>
</reference>
<dbReference type="GO" id="GO:0042796">
    <property type="term" value="P:snRNA transcription by RNA polymerase III"/>
    <property type="evidence" value="ECO:0007669"/>
    <property type="project" value="TreeGrafter"/>
</dbReference>
<evidence type="ECO:0000313" key="8">
    <source>
        <dbReference type="Proteomes" id="UP001431209"/>
    </source>
</evidence>
<keyword evidence="8" id="KW-1185">Reference proteome</keyword>
<dbReference type="Gene3D" id="1.10.10.60">
    <property type="entry name" value="Homeodomain-like"/>
    <property type="match status" value="2"/>
</dbReference>
<dbReference type="PROSITE" id="PS50090">
    <property type="entry name" value="MYB_LIKE"/>
    <property type="match status" value="2"/>
</dbReference>
<dbReference type="AlphaFoldDB" id="A0AAW2Z848"/>
<evidence type="ECO:0000259" key="5">
    <source>
        <dbReference type="PROSITE" id="PS50090"/>
    </source>
</evidence>
<feature type="domain" description="HTH myb-type" evidence="6">
    <location>
        <begin position="74"/>
        <end position="129"/>
    </location>
</feature>
<dbReference type="PANTHER" id="PTHR46621:SF1">
    <property type="entry name" value="SNRNA-ACTIVATING PROTEIN COMPLEX SUBUNIT 4"/>
    <property type="match status" value="1"/>
</dbReference>
<dbReference type="CDD" id="cd00167">
    <property type="entry name" value="SANT"/>
    <property type="match status" value="2"/>
</dbReference>
<protein>
    <submittedName>
        <fullName evidence="7">Myb-like protein mybN</fullName>
    </submittedName>
</protein>
<evidence type="ECO:0000259" key="6">
    <source>
        <dbReference type="PROSITE" id="PS51294"/>
    </source>
</evidence>
<keyword evidence="2" id="KW-0238">DNA-binding</keyword>
<dbReference type="PANTHER" id="PTHR46621">
    <property type="entry name" value="SNRNA-ACTIVATING PROTEIN COMPLEX SUBUNIT 4"/>
    <property type="match status" value="1"/>
</dbReference>